<evidence type="ECO:0000313" key="2">
    <source>
        <dbReference type="EMBL" id="OGK54890.1"/>
    </source>
</evidence>
<feature type="transmembrane region" description="Helical" evidence="1">
    <location>
        <begin position="410"/>
        <end position="431"/>
    </location>
</feature>
<protein>
    <recommendedName>
        <fullName evidence="4">Glycosyltransferase RgtA/B/C/D-like domain-containing protein</fullName>
    </recommendedName>
</protein>
<dbReference type="AlphaFoldDB" id="A0A1F7JH07"/>
<accession>A0A1F7JH07</accession>
<keyword evidence="1" id="KW-1133">Transmembrane helix</keyword>
<dbReference type="Proteomes" id="UP000177418">
    <property type="component" value="Unassembled WGS sequence"/>
</dbReference>
<feature type="transmembrane region" description="Helical" evidence="1">
    <location>
        <begin position="301"/>
        <end position="321"/>
    </location>
</feature>
<feature type="transmembrane region" description="Helical" evidence="1">
    <location>
        <begin position="73"/>
        <end position="92"/>
    </location>
</feature>
<dbReference type="EMBL" id="MGAV01000012">
    <property type="protein sequence ID" value="OGK54890.1"/>
    <property type="molecule type" value="Genomic_DNA"/>
</dbReference>
<feature type="transmembrane region" description="Helical" evidence="1">
    <location>
        <begin position="327"/>
        <end position="346"/>
    </location>
</feature>
<feature type="transmembrane region" description="Helical" evidence="1">
    <location>
        <begin position="194"/>
        <end position="216"/>
    </location>
</feature>
<feature type="transmembrane region" description="Helical" evidence="1">
    <location>
        <begin position="371"/>
        <end position="390"/>
    </location>
</feature>
<evidence type="ECO:0008006" key="4">
    <source>
        <dbReference type="Google" id="ProtNLM"/>
    </source>
</evidence>
<keyword evidence="1" id="KW-0472">Membrane</keyword>
<reference evidence="2 3" key="1">
    <citation type="journal article" date="2016" name="Nat. Commun.">
        <title>Thousands of microbial genomes shed light on interconnected biogeochemical processes in an aquifer system.</title>
        <authorList>
            <person name="Anantharaman K."/>
            <person name="Brown C.T."/>
            <person name="Hug L.A."/>
            <person name="Sharon I."/>
            <person name="Castelle C.J."/>
            <person name="Probst A.J."/>
            <person name="Thomas B.C."/>
            <person name="Singh A."/>
            <person name="Wilkins M.J."/>
            <person name="Karaoz U."/>
            <person name="Brodie E.L."/>
            <person name="Williams K.H."/>
            <person name="Hubbard S.S."/>
            <person name="Banfield J.F."/>
        </authorList>
    </citation>
    <scope>NUCLEOTIDE SEQUENCE [LARGE SCALE GENOMIC DNA]</scope>
</reference>
<sequence>MKLHKQLRPLYIVFILGLLLRLALLFLDFSFDVNNHIVWAHDLWSRGFSNFYYVPSSESFASKFPNYPPLSLFIFYFIYPLQSIIYNLTWWLNVTFPIFPSKLVLFIESRSFLAAIFKLPAIAADLGLAVVSYKTAKKMIPKDKKIPVIIACLILFNPAFFYNSSLWGQIDVIPIFFVILSFYFLFYLKRTLLSSIFFVLSILIKPTILVFIPVYVLLFIKSNNFKKIIYAFIITNIIFWISFLPFVNLNYLFAPYVVFVEKILTKQSLPYVTNGAFNFWVLITYFQGIKDTAPFILNISYRAWGYLLFSSCLLLIARNLLKGKKVGVENIFLAAALSGLSAFLFLTKMHERYLMLPLPFLLLASIKNRKLLIWFVYLSLISFLNMYHSWPVPKIEMLFQMINNPFIVRIISIGNLVVLIYLFYGIMAALGKRMTADNSFKT</sequence>
<organism evidence="2 3">
    <name type="scientific">Candidatus Roizmanbacteria bacterium RIFCSPLOWO2_02_FULL_36_11</name>
    <dbReference type="NCBI Taxonomy" id="1802071"/>
    <lineage>
        <taxon>Bacteria</taxon>
        <taxon>Candidatus Roizmaniibacteriota</taxon>
    </lineage>
</organism>
<feature type="transmembrane region" description="Helical" evidence="1">
    <location>
        <begin position="112"/>
        <end position="133"/>
    </location>
</feature>
<evidence type="ECO:0000313" key="3">
    <source>
        <dbReference type="Proteomes" id="UP000177418"/>
    </source>
</evidence>
<feature type="transmembrane region" description="Helical" evidence="1">
    <location>
        <begin position="269"/>
        <end position="289"/>
    </location>
</feature>
<feature type="transmembrane region" description="Helical" evidence="1">
    <location>
        <begin position="12"/>
        <end position="31"/>
    </location>
</feature>
<proteinExistence type="predicted"/>
<name>A0A1F7JH07_9BACT</name>
<feature type="transmembrane region" description="Helical" evidence="1">
    <location>
        <begin position="170"/>
        <end position="188"/>
    </location>
</feature>
<gene>
    <name evidence="2" type="ORF">A3H78_00200</name>
</gene>
<comment type="caution">
    <text evidence="2">The sequence shown here is derived from an EMBL/GenBank/DDBJ whole genome shotgun (WGS) entry which is preliminary data.</text>
</comment>
<feature type="transmembrane region" description="Helical" evidence="1">
    <location>
        <begin position="145"/>
        <end position="163"/>
    </location>
</feature>
<keyword evidence="1" id="KW-0812">Transmembrane</keyword>
<feature type="transmembrane region" description="Helical" evidence="1">
    <location>
        <begin position="228"/>
        <end position="249"/>
    </location>
</feature>
<evidence type="ECO:0000256" key="1">
    <source>
        <dbReference type="SAM" id="Phobius"/>
    </source>
</evidence>